<sequence>MGNFSERGQIHKDGVTAVIGIIPGWREGGAIDLFGECRNMNNHRTDSNAVSIKDQLNAG</sequence>
<name>A0A498QSX3_9MYCO</name>
<proteinExistence type="predicted"/>
<evidence type="ECO:0000313" key="1">
    <source>
        <dbReference type="EMBL" id="VBA51750.1"/>
    </source>
</evidence>
<reference evidence="1 2" key="1">
    <citation type="submission" date="2018-09" db="EMBL/GenBank/DDBJ databases">
        <authorList>
            <person name="Tagini F."/>
        </authorList>
    </citation>
    <scope>NUCLEOTIDE SEQUENCE [LARGE SCALE GENOMIC DNA]</scope>
    <source>
        <strain evidence="1 2">MK142</strain>
    </source>
</reference>
<gene>
    <name evidence="1" type="ORF">LAUMK142_03247</name>
</gene>
<organism evidence="1 2">
    <name type="scientific">Mycobacterium pseudokansasii</name>
    <dbReference type="NCBI Taxonomy" id="2341080"/>
    <lineage>
        <taxon>Bacteria</taxon>
        <taxon>Bacillati</taxon>
        <taxon>Actinomycetota</taxon>
        <taxon>Actinomycetes</taxon>
        <taxon>Mycobacteriales</taxon>
        <taxon>Mycobacteriaceae</taxon>
        <taxon>Mycobacterium</taxon>
    </lineage>
</organism>
<dbReference type="Proteomes" id="UP000268285">
    <property type="component" value="Unassembled WGS sequence"/>
</dbReference>
<accession>A0A498QSX3</accession>
<protein>
    <submittedName>
        <fullName evidence="1">Uncharacterized protein</fullName>
    </submittedName>
</protein>
<evidence type="ECO:0000313" key="2">
    <source>
        <dbReference type="Proteomes" id="UP000268285"/>
    </source>
</evidence>
<keyword evidence="2" id="KW-1185">Reference proteome</keyword>
<dbReference type="EMBL" id="UPHU01000001">
    <property type="protein sequence ID" value="VBA51750.1"/>
    <property type="molecule type" value="Genomic_DNA"/>
</dbReference>
<dbReference type="AlphaFoldDB" id="A0A498QSX3"/>